<keyword evidence="6" id="KW-1185">Reference proteome</keyword>
<dbReference type="Proteomes" id="UP000682134">
    <property type="component" value="Unassembled WGS sequence"/>
</dbReference>
<evidence type="ECO:0000313" key="5">
    <source>
        <dbReference type="EMBL" id="MBP0724389.1"/>
    </source>
</evidence>
<dbReference type="PIRSF" id="PIRSF000428">
    <property type="entry name" value="P_Ac_trans"/>
    <property type="match status" value="1"/>
</dbReference>
<comment type="similarity">
    <text evidence="1">Belongs to the phosphate acetyltransferase and butyryltransferase family.</text>
</comment>
<comment type="caution">
    <text evidence="5">The sequence shown here is derived from an EMBL/GenBank/DDBJ whole genome shotgun (WGS) entry which is preliminary data.</text>
</comment>
<evidence type="ECO:0000256" key="3">
    <source>
        <dbReference type="ARBA" id="ARBA00023315"/>
    </source>
</evidence>
<dbReference type="InterPro" id="IPR002505">
    <property type="entry name" value="PTA_PTB"/>
</dbReference>
<accession>A0A940NF81</accession>
<evidence type="ECO:0000259" key="4">
    <source>
        <dbReference type="Pfam" id="PF01515"/>
    </source>
</evidence>
<dbReference type="Pfam" id="PF01515">
    <property type="entry name" value="PTA_PTB"/>
    <property type="match status" value="1"/>
</dbReference>
<dbReference type="SUPFAM" id="SSF53659">
    <property type="entry name" value="Isocitrate/Isopropylmalate dehydrogenase-like"/>
    <property type="match status" value="1"/>
</dbReference>
<dbReference type="EMBL" id="JAGIYQ010000002">
    <property type="protein sequence ID" value="MBP0724389.1"/>
    <property type="molecule type" value="Genomic_DNA"/>
</dbReference>
<dbReference type="InterPro" id="IPR012147">
    <property type="entry name" value="P_Ac_Bu_trans"/>
</dbReference>
<dbReference type="EC" id="2.3.1.19" evidence="5"/>
<keyword evidence="2 5" id="KW-0808">Transferase</keyword>
<dbReference type="NCBIfam" id="NF006045">
    <property type="entry name" value="PRK08190.1"/>
    <property type="match status" value="1"/>
</dbReference>
<dbReference type="NCBIfam" id="NF005837">
    <property type="entry name" value="PRK07742.1"/>
    <property type="match status" value="1"/>
</dbReference>
<dbReference type="AlphaFoldDB" id="A0A940NF81"/>
<keyword evidence="3 5" id="KW-0012">Acyltransferase</keyword>
<gene>
    <name evidence="5" type="primary">yqiS</name>
    <name evidence="5" type="ORF">J5Y03_04210</name>
</gene>
<name>A0A940NF81_9BACI</name>
<proteinExistence type="inferred from homology"/>
<dbReference type="InterPro" id="IPR050500">
    <property type="entry name" value="Phos_Acetyltrans/Butyryltrans"/>
</dbReference>
<sequence length="301" mass="32291">MKFTDLIPLAKELPKKTISVAVAEDLEVKEAITLALEENLANFLLFGNEETLSEMYEDLQNDYNKSKRIQIVHASSNQEAAKLAVEAVNKGNASIVMKGNVPTATLLKEVLNKEYGLRNREVLSHVAMFEIPTRDKLVFLTDAAMNIAPTLQQKALIIENSVEIARKVGISLPKVAVLSAVEVVNPAMQATIDAAALTMMNVRGQIKNCLIDGPLALDNAVSMEAAEHKGLNGVVAGNADILMVPSIESGNVLYKSFVFMANAKVAAVIAGAKAPIVLTSRSDSAQTKLYSLALAICSSNK</sequence>
<protein>
    <submittedName>
        <fullName evidence="5">Phosphate butyryltransferase</fullName>
        <ecNumber evidence="5">2.3.1.19</ecNumber>
    </submittedName>
</protein>
<dbReference type="PANTHER" id="PTHR43356">
    <property type="entry name" value="PHOSPHATE ACETYLTRANSFERASE"/>
    <property type="match status" value="1"/>
</dbReference>
<evidence type="ECO:0000256" key="2">
    <source>
        <dbReference type="ARBA" id="ARBA00022679"/>
    </source>
</evidence>
<reference evidence="5" key="1">
    <citation type="submission" date="2021-04" db="EMBL/GenBank/DDBJ databases">
        <title>Genome seq and assembly of Bacillus sp.</title>
        <authorList>
            <person name="Chhetri G."/>
        </authorList>
    </citation>
    <scope>NUCLEOTIDE SEQUENCE</scope>
    <source>
        <strain evidence="5">RG28</strain>
    </source>
</reference>
<dbReference type="Gene3D" id="3.40.718.10">
    <property type="entry name" value="Isopropylmalate Dehydrogenase"/>
    <property type="match status" value="1"/>
</dbReference>
<dbReference type="PANTHER" id="PTHR43356:SF2">
    <property type="entry name" value="PHOSPHATE ACETYLTRANSFERASE"/>
    <property type="match status" value="1"/>
</dbReference>
<evidence type="ECO:0000313" key="6">
    <source>
        <dbReference type="Proteomes" id="UP000682134"/>
    </source>
</evidence>
<organism evidence="5 6">
    <name type="scientific">Gottfriedia endophytica</name>
    <dbReference type="NCBI Taxonomy" id="2820819"/>
    <lineage>
        <taxon>Bacteria</taxon>
        <taxon>Bacillati</taxon>
        <taxon>Bacillota</taxon>
        <taxon>Bacilli</taxon>
        <taxon>Bacillales</taxon>
        <taxon>Bacillaceae</taxon>
        <taxon>Gottfriedia</taxon>
    </lineage>
</organism>
<dbReference type="GO" id="GO:0050182">
    <property type="term" value="F:phosphate butyryltransferase activity"/>
    <property type="evidence" value="ECO:0007669"/>
    <property type="project" value="UniProtKB-EC"/>
</dbReference>
<dbReference type="RefSeq" id="WP_209402847.1">
    <property type="nucleotide sequence ID" value="NZ_JAGIYQ010000002.1"/>
</dbReference>
<feature type="domain" description="Phosphate acetyl/butaryl transferase" evidence="4">
    <location>
        <begin position="67"/>
        <end position="295"/>
    </location>
</feature>
<evidence type="ECO:0000256" key="1">
    <source>
        <dbReference type="ARBA" id="ARBA00005656"/>
    </source>
</evidence>